<keyword evidence="2" id="KW-0808">Transferase</keyword>
<evidence type="ECO:0000313" key="3">
    <source>
        <dbReference type="Proteomes" id="UP000248395"/>
    </source>
</evidence>
<keyword evidence="2" id="KW-0315">Glutamine amidotransferase</keyword>
<organism evidence="2 3">
    <name type="scientific">Aquitalea magnusonii</name>
    <dbReference type="NCBI Taxonomy" id="332411"/>
    <lineage>
        <taxon>Bacteria</taxon>
        <taxon>Pseudomonadati</taxon>
        <taxon>Pseudomonadota</taxon>
        <taxon>Betaproteobacteria</taxon>
        <taxon>Neisseriales</taxon>
        <taxon>Chromobacteriaceae</taxon>
        <taxon>Aquitalea</taxon>
    </lineage>
</organism>
<dbReference type="PANTHER" id="PTHR42695">
    <property type="entry name" value="GLUTAMINE AMIDOTRANSFERASE YLR126C-RELATED"/>
    <property type="match status" value="1"/>
</dbReference>
<dbReference type="OrthoDB" id="9813383at2"/>
<reference evidence="2 3" key="1">
    <citation type="submission" date="2018-05" db="EMBL/GenBank/DDBJ databases">
        <title>Genomic Encyclopedia of Type Strains, Phase IV (KMG-IV): sequencing the most valuable type-strain genomes for metagenomic binning, comparative biology and taxonomic classification.</title>
        <authorList>
            <person name="Goeker M."/>
        </authorList>
    </citation>
    <scope>NUCLEOTIDE SEQUENCE [LARGE SCALE GENOMIC DNA]</scope>
    <source>
        <strain evidence="2 3">DSM 25134</strain>
    </source>
</reference>
<comment type="caution">
    <text evidence="2">The sequence shown here is derived from an EMBL/GenBank/DDBJ whole genome shotgun (WGS) entry which is preliminary data.</text>
</comment>
<protein>
    <submittedName>
        <fullName evidence="2">GMP synthase-like glutamine amidotransferase</fullName>
    </submittedName>
</protein>
<dbReference type="SUPFAM" id="SSF52317">
    <property type="entry name" value="Class I glutamine amidotransferase-like"/>
    <property type="match status" value="1"/>
</dbReference>
<dbReference type="PROSITE" id="PS51273">
    <property type="entry name" value="GATASE_TYPE_1"/>
    <property type="match status" value="1"/>
</dbReference>
<evidence type="ECO:0000259" key="1">
    <source>
        <dbReference type="Pfam" id="PF00117"/>
    </source>
</evidence>
<proteinExistence type="predicted"/>
<keyword evidence="3" id="KW-1185">Reference proteome</keyword>
<dbReference type="InterPro" id="IPR044992">
    <property type="entry name" value="ChyE-like"/>
</dbReference>
<accession>A0A318JPT8</accession>
<sequence length="237" mass="26248">MKPIAIIQHVSLDGPEYFLDYLNRQAIPSCIFKVYAGAVLPDDVSAYAGIATFGGPMSVNDEAEHDWILPEIDFLRRAVAAGVPVIGHCLGGQLLARALGARVRKADIPEIGWVALQAESEALAQEWFGGYSSPRVFQWHSDSFDLPPGASLLASSAYCRNQAYLYDGRHLGMQFHCEVKVEMIRQWLQVGYQEIDAHDLPSVMSVAQIAASLEEGMPQSHRQADAIYRRWLRGVYG</sequence>
<dbReference type="EMBL" id="QJKC01000020">
    <property type="protein sequence ID" value="PXX42270.1"/>
    <property type="molecule type" value="Genomic_DNA"/>
</dbReference>
<evidence type="ECO:0000313" key="2">
    <source>
        <dbReference type="EMBL" id="PXX42270.1"/>
    </source>
</evidence>
<dbReference type="InterPro" id="IPR017926">
    <property type="entry name" value="GATASE"/>
</dbReference>
<dbReference type="AlphaFoldDB" id="A0A318JPT8"/>
<gene>
    <name evidence="2" type="ORF">DFR38_12067</name>
</gene>
<dbReference type="RefSeq" id="WP_110313699.1">
    <property type="nucleotide sequence ID" value="NZ_QJKC01000020.1"/>
</dbReference>
<feature type="domain" description="Glutamine amidotransferase" evidence="1">
    <location>
        <begin position="45"/>
        <end position="181"/>
    </location>
</feature>
<name>A0A318JPT8_9NEIS</name>
<dbReference type="GO" id="GO:0016740">
    <property type="term" value="F:transferase activity"/>
    <property type="evidence" value="ECO:0007669"/>
    <property type="project" value="UniProtKB-KW"/>
</dbReference>
<dbReference type="InterPro" id="IPR029062">
    <property type="entry name" value="Class_I_gatase-like"/>
</dbReference>
<dbReference type="GO" id="GO:0005829">
    <property type="term" value="C:cytosol"/>
    <property type="evidence" value="ECO:0007669"/>
    <property type="project" value="TreeGrafter"/>
</dbReference>
<dbReference type="Proteomes" id="UP000248395">
    <property type="component" value="Unassembled WGS sequence"/>
</dbReference>
<dbReference type="Pfam" id="PF00117">
    <property type="entry name" value="GATase"/>
    <property type="match status" value="1"/>
</dbReference>
<dbReference type="CDD" id="cd01741">
    <property type="entry name" value="GATase1_1"/>
    <property type="match status" value="1"/>
</dbReference>
<dbReference type="Gene3D" id="3.40.50.880">
    <property type="match status" value="1"/>
</dbReference>
<dbReference type="PANTHER" id="PTHR42695:SF5">
    <property type="entry name" value="GLUTAMINE AMIDOTRANSFERASE YLR126C-RELATED"/>
    <property type="match status" value="1"/>
</dbReference>